<dbReference type="GO" id="GO:0016787">
    <property type="term" value="F:hydrolase activity"/>
    <property type="evidence" value="ECO:0007669"/>
    <property type="project" value="UniProtKB-KW"/>
</dbReference>
<accession>A0A1I1JAZ2</accession>
<evidence type="ECO:0000256" key="1">
    <source>
        <dbReference type="ARBA" id="ARBA00022801"/>
    </source>
</evidence>
<feature type="chain" id="PRO_5011629497" description="Glycosyl hydrolase family 20, domain 2" evidence="2">
    <location>
        <begin position="19"/>
        <end position="911"/>
    </location>
</feature>
<keyword evidence="2" id="KW-0732">Signal</keyword>
<dbReference type="SUPFAM" id="SSF55545">
    <property type="entry name" value="beta-N-acetylhexosaminidase-like domain"/>
    <property type="match status" value="1"/>
</dbReference>
<dbReference type="InterPro" id="IPR029018">
    <property type="entry name" value="Hex-like_dom2"/>
</dbReference>
<dbReference type="GO" id="GO:0005975">
    <property type="term" value="P:carbohydrate metabolic process"/>
    <property type="evidence" value="ECO:0007669"/>
    <property type="project" value="UniProtKB-ARBA"/>
</dbReference>
<organism evidence="3 4">
    <name type="scientific">Zunongwangia mangrovi</name>
    <dbReference type="NCBI Taxonomy" id="1334022"/>
    <lineage>
        <taxon>Bacteria</taxon>
        <taxon>Pseudomonadati</taxon>
        <taxon>Bacteroidota</taxon>
        <taxon>Flavobacteriia</taxon>
        <taxon>Flavobacteriales</taxon>
        <taxon>Flavobacteriaceae</taxon>
        <taxon>Zunongwangia</taxon>
    </lineage>
</organism>
<protein>
    <recommendedName>
        <fullName evidence="5">Glycosyl hydrolase family 20, domain 2</fullName>
    </recommendedName>
</protein>
<sequence>MRTILSLFFIVFSLQLNAQIAISFDKESPRINFGSEKLIEALKNEGKEVQFFQNTPKNHAKFKKLIIIAEKDSDWYKSSISEKDQSKIANSKEAFRIFSEDNTIYVIGNNESGALYGAMELADRIKSEGKIPENIDFSDKPEMVLRGTAIGMQKMNILPGRHVYEYPYTPENFPWFYDKQLWIKYLDMLVENRYNSLYLWNGHPFASLVKLEDYPYALEVDEETFRKNEEMFEFLTTEANKRGIWVIQMFYNIIVSKPFAEHHNMVTQDRGREITPLLEDYTRKSISAFIEKYPNVGLLVALGEAMSGIENDIDWFTNTIIPGVKDGVQKLGREDEPPIILRAHDTDAPKVVEAAFPLYKNLYTTHKYTGESITTYEPRGPWTKIHQDLSSLASVHISNVHILANLEPFRFGSPDFIQKTVKAMHDIHGANALHLYPQASYWDWPYAADDTEPRLLEMDRDWIWYEAWGRYAWEKERDRNEEIEFWSDEFSEKYGTDRAASEQILTAYEETGEIAPKTLRRFGITEGNRQTLLLGMFMSQLVNPYKWRVYPGFYESTGPKGEILIEYAEKEFNKEPHEGETPPQIIQEIMAHGKKAVEAIDQAESSVRKNSEEFNRLQNDIHAYKAFADFFSEKVKAAMLVLEYDHSGDKKALNRAIPHLEKSLEHYRKLVKLTEGKYRYANSMQTSMRRIPIGGDEGKYKLWSEMLPLYEEELENFSRNLKQLSLFGSENPVNEKIDAWQPAEVQIISNQETYPVSTGSLVYDKMSAQIIKTAPEISKLTGVKFKEQEQIESGTVLKFKNQKPVKVVVGFFEDATDDENLVAPTLENHAAGNVRGQADIALANALKLDDYPKINIHTYRFDAGENELKLEKGRVLILGFIPASQNIKSRDAGLIGKRAIDWLFQDPASKQ</sequence>
<evidence type="ECO:0008006" key="5">
    <source>
        <dbReference type="Google" id="ProtNLM"/>
    </source>
</evidence>
<proteinExistence type="predicted"/>
<dbReference type="OrthoDB" id="99887at2"/>
<feature type="signal peptide" evidence="2">
    <location>
        <begin position="1"/>
        <end position="18"/>
    </location>
</feature>
<dbReference type="RefSeq" id="WP_092542793.1">
    <property type="nucleotide sequence ID" value="NZ_FOKV01000004.1"/>
</dbReference>
<name>A0A1I1JAZ2_9FLAO</name>
<dbReference type="Gene3D" id="3.30.379.10">
    <property type="entry name" value="Chitobiase/beta-hexosaminidase domain 2-like"/>
    <property type="match status" value="1"/>
</dbReference>
<evidence type="ECO:0000313" key="4">
    <source>
        <dbReference type="Proteomes" id="UP000199438"/>
    </source>
</evidence>
<dbReference type="STRING" id="1334022.SAMN04487907_104242"/>
<keyword evidence="1" id="KW-0378">Hydrolase</keyword>
<dbReference type="EMBL" id="FOKV01000004">
    <property type="protein sequence ID" value="SFC45779.1"/>
    <property type="molecule type" value="Genomic_DNA"/>
</dbReference>
<gene>
    <name evidence="3" type="ORF">SAMN04487907_104242</name>
</gene>
<reference evidence="4" key="1">
    <citation type="submission" date="2016-10" db="EMBL/GenBank/DDBJ databases">
        <authorList>
            <person name="Varghese N."/>
            <person name="Submissions S."/>
        </authorList>
    </citation>
    <scope>NUCLEOTIDE SEQUENCE [LARGE SCALE GENOMIC DNA]</scope>
    <source>
        <strain evidence="4">DSM 24499</strain>
    </source>
</reference>
<evidence type="ECO:0000313" key="3">
    <source>
        <dbReference type="EMBL" id="SFC45779.1"/>
    </source>
</evidence>
<evidence type="ECO:0000256" key="2">
    <source>
        <dbReference type="SAM" id="SignalP"/>
    </source>
</evidence>
<dbReference type="Proteomes" id="UP000199438">
    <property type="component" value="Unassembled WGS sequence"/>
</dbReference>
<dbReference type="AlphaFoldDB" id="A0A1I1JAZ2"/>
<keyword evidence="4" id="KW-1185">Reference proteome</keyword>